<feature type="domain" description="PUM-HD" evidence="5">
    <location>
        <begin position="565"/>
        <end position="908"/>
    </location>
</feature>
<keyword evidence="1" id="KW-0677">Repeat</keyword>
<sequence>MSSVQNNNQPSLPSSFLMRSSRAGSQMDQDRLVDDPTQPRATANNLSGRRPSSRWGENSIWNISGVPSSVSGLGAPASTRDVLSSSRGSWCPSSEASTTRKTHMNIPDASLKPLAKDNIEGKTGSGALVDSSVSESDGWFARSASFSSSKVTDRPAHDFKSSDSTYASTREPSTANISQVYTGAPRHASISTYSTRHAPVSLNASNGSMAPFATAFEIPTASMANEAPQVFTKFNSTTKPPVSRAVDSAWGDGIASHSPVDERKSLGNGGLGYHSQASSRNNSLPPSRHSDVPPQYPVRAEIYPDAQATANLLRQNSVTGTSRANVAAANRFDSPIAYMTAQAGQMSITGDKLDMHNQQHSSVPPRLGPSPSAYDTSPISSRAVSRVAYNFTAESEDVEEMTRALYAGDARSGQPLPDAVNFRTPRYDGRTYVSNAAQYSRQPAHYPGSAASQRTFDQPSGHALTNGYQSTPHSHAAALEQKLRSLPVHYQEQPLLQDPRHLAMLRQMQPNVYGQYPFREVMPLYGMPVPHPNFPHGFPVGVAPVMDMAAVPRGPRETHETGQGVRSQLLEDFKQNAKTNKRYDLKDIYDHVVEFSGDQHGSRFIQLKLESANSDEKERTFREIQPNALQLMTDVFGNYVIQKFFEHGDQTQKKILANKMKGHVRTLSLQMYGCRVVQKALDHILNDQQASLIRELKDDIIRCVKDQNGNHVIQKAIERCDAKDIDFIFSAFTNQIHTLSIHTYGCRVIQRCLEHCELPTRQAILRELQDSMPGLIGDGFGNYVVQHVVEHGEAHDKQKVLDLVIKGLEGYSKHKFASNVVEQCLTHASDAWRREVLDIIVQGNRREGEGMLLSFIRDNYGNYVIQKLLDVLNEREYYTFMSLLQPEMAKAKRLGCGKQVMSIEKKMHRFAPYGSLHAPVAYQSHSISAATTPPPLTSDTRSVQTSSVASVNGDATEGAPASRKGSVQSNEPSVYEMGH</sequence>
<dbReference type="SMART" id="SM00025">
    <property type="entry name" value="Pumilio"/>
    <property type="match status" value="8"/>
</dbReference>
<dbReference type="Gene3D" id="1.25.10.10">
    <property type="entry name" value="Leucine-rich Repeat Variant"/>
    <property type="match status" value="1"/>
</dbReference>
<keyword evidence="7" id="KW-1185">Reference proteome</keyword>
<feature type="compositionally biased region" description="Polar residues" evidence="4">
    <location>
        <begin position="275"/>
        <end position="285"/>
    </location>
</feature>
<feature type="repeat" description="Pumilio" evidence="3">
    <location>
        <begin position="847"/>
        <end position="882"/>
    </location>
</feature>
<dbReference type="RefSeq" id="XP_069202721.1">
    <property type="nucleotide sequence ID" value="XM_069348227.1"/>
</dbReference>
<dbReference type="PROSITE" id="PS50302">
    <property type="entry name" value="PUM"/>
    <property type="match status" value="7"/>
</dbReference>
<dbReference type="Proteomes" id="UP001562354">
    <property type="component" value="Unassembled WGS sequence"/>
</dbReference>
<evidence type="ECO:0000259" key="5">
    <source>
        <dbReference type="PROSITE" id="PS50303"/>
    </source>
</evidence>
<evidence type="ECO:0000313" key="7">
    <source>
        <dbReference type="Proteomes" id="UP001562354"/>
    </source>
</evidence>
<feature type="region of interest" description="Disordered" evidence="4">
    <location>
        <begin position="355"/>
        <end position="379"/>
    </location>
</feature>
<dbReference type="GeneID" id="95978847"/>
<feature type="region of interest" description="Disordered" evidence="4">
    <location>
        <begin position="254"/>
        <end position="293"/>
    </location>
</feature>
<reference evidence="6 7" key="1">
    <citation type="submission" date="2024-07" db="EMBL/GenBank/DDBJ databases">
        <title>Draft sequence of the Neodothiora populina.</title>
        <authorList>
            <person name="Drown D.D."/>
            <person name="Schuette U.S."/>
            <person name="Buechlein A.B."/>
            <person name="Rusch D.R."/>
            <person name="Winton L.W."/>
            <person name="Adams G.A."/>
        </authorList>
    </citation>
    <scope>NUCLEOTIDE SEQUENCE [LARGE SCALE GENOMIC DNA]</scope>
    <source>
        <strain evidence="6 7">CPC 39397</strain>
    </source>
</reference>
<feature type="compositionally biased region" description="Polar residues" evidence="4">
    <location>
        <begin position="55"/>
        <end position="71"/>
    </location>
</feature>
<dbReference type="Pfam" id="PF00806">
    <property type="entry name" value="PUF"/>
    <property type="match status" value="8"/>
</dbReference>
<dbReference type="InterPro" id="IPR001313">
    <property type="entry name" value="Pumilio_RNA-bd_rpt"/>
</dbReference>
<feature type="compositionally biased region" description="Polar residues" evidence="4">
    <location>
        <begin position="162"/>
        <end position="174"/>
    </location>
</feature>
<dbReference type="InterPro" id="IPR033712">
    <property type="entry name" value="Pumilio_RNA-bd"/>
</dbReference>
<comment type="function">
    <text evidence="2">RNA-binding nucleolar protein required for pre-rRNA processing. Involved in production of 18S rRNA and assembly of small ribosomal subunit.</text>
</comment>
<feature type="repeat" description="Pumilio" evidence="3">
    <location>
        <begin position="695"/>
        <end position="730"/>
    </location>
</feature>
<feature type="repeat" description="Pumilio" evidence="3">
    <location>
        <begin position="623"/>
        <end position="658"/>
    </location>
</feature>
<feature type="compositionally biased region" description="Basic and acidic residues" evidence="4">
    <location>
        <begin position="151"/>
        <end position="161"/>
    </location>
</feature>
<feature type="compositionally biased region" description="Polar residues" evidence="4">
    <location>
        <begin position="81"/>
        <end position="99"/>
    </location>
</feature>
<name>A0ABR3PJY3_9PEZI</name>
<evidence type="ECO:0000256" key="2">
    <source>
        <dbReference type="ARBA" id="ARBA00024893"/>
    </source>
</evidence>
<evidence type="ECO:0000256" key="3">
    <source>
        <dbReference type="PROSITE-ProRule" id="PRU00317"/>
    </source>
</evidence>
<feature type="region of interest" description="Disordered" evidence="4">
    <location>
        <begin position="438"/>
        <end position="475"/>
    </location>
</feature>
<dbReference type="InterPro" id="IPR033133">
    <property type="entry name" value="PUM-HD"/>
</dbReference>
<evidence type="ECO:0000256" key="1">
    <source>
        <dbReference type="ARBA" id="ARBA00022737"/>
    </source>
</evidence>
<dbReference type="CDD" id="cd07920">
    <property type="entry name" value="Pumilio"/>
    <property type="match status" value="1"/>
</dbReference>
<dbReference type="InterPro" id="IPR016024">
    <property type="entry name" value="ARM-type_fold"/>
</dbReference>
<feature type="compositionally biased region" description="Polar residues" evidence="4">
    <location>
        <begin position="929"/>
        <end position="950"/>
    </location>
</feature>
<feature type="repeat" description="Pumilio" evidence="3">
    <location>
        <begin position="767"/>
        <end position="802"/>
    </location>
</feature>
<organism evidence="6 7">
    <name type="scientific">Neodothiora populina</name>
    <dbReference type="NCBI Taxonomy" id="2781224"/>
    <lineage>
        <taxon>Eukaryota</taxon>
        <taxon>Fungi</taxon>
        <taxon>Dikarya</taxon>
        <taxon>Ascomycota</taxon>
        <taxon>Pezizomycotina</taxon>
        <taxon>Dothideomycetes</taxon>
        <taxon>Dothideomycetidae</taxon>
        <taxon>Dothideales</taxon>
        <taxon>Dothioraceae</taxon>
        <taxon>Neodothiora</taxon>
    </lineage>
</organism>
<dbReference type="InterPro" id="IPR011989">
    <property type="entry name" value="ARM-like"/>
</dbReference>
<feature type="repeat" description="Pumilio" evidence="3">
    <location>
        <begin position="731"/>
        <end position="766"/>
    </location>
</feature>
<dbReference type="PANTHER" id="PTHR12537">
    <property type="entry name" value="RNA BINDING PROTEIN PUMILIO-RELATED"/>
    <property type="match status" value="1"/>
</dbReference>
<dbReference type="SUPFAM" id="SSF48371">
    <property type="entry name" value="ARM repeat"/>
    <property type="match status" value="1"/>
</dbReference>
<feature type="region of interest" description="Disordered" evidence="4">
    <location>
        <begin position="1"/>
        <end position="118"/>
    </location>
</feature>
<dbReference type="PANTHER" id="PTHR12537:SF12">
    <property type="entry name" value="MATERNAL PROTEIN PUMILIO"/>
    <property type="match status" value="1"/>
</dbReference>
<protein>
    <recommendedName>
        <fullName evidence="5">PUM-HD domain-containing protein</fullName>
    </recommendedName>
</protein>
<gene>
    <name evidence="6" type="ORF">AAFC00_005148</name>
</gene>
<evidence type="ECO:0000313" key="6">
    <source>
        <dbReference type="EMBL" id="KAL1306449.1"/>
    </source>
</evidence>
<feature type="region of interest" description="Disordered" evidence="4">
    <location>
        <begin position="151"/>
        <end position="174"/>
    </location>
</feature>
<feature type="compositionally biased region" description="Polar residues" evidence="4">
    <location>
        <begin position="1"/>
        <end position="27"/>
    </location>
</feature>
<dbReference type="EMBL" id="JBFMKM010000004">
    <property type="protein sequence ID" value="KAL1306449.1"/>
    <property type="molecule type" value="Genomic_DNA"/>
</dbReference>
<feature type="region of interest" description="Disordered" evidence="4">
    <location>
        <begin position="929"/>
        <end position="979"/>
    </location>
</feature>
<feature type="repeat" description="Pumilio" evidence="3">
    <location>
        <begin position="587"/>
        <end position="622"/>
    </location>
</feature>
<dbReference type="PROSITE" id="PS50303">
    <property type="entry name" value="PUM_HD"/>
    <property type="match status" value="1"/>
</dbReference>
<proteinExistence type="predicted"/>
<accession>A0ABR3PJY3</accession>
<evidence type="ECO:0000256" key="4">
    <source>
        <dbReference type="SAM" id="MobiDB-lite"/>
    </source>
</evidence>
<feature type="repeat" description="Pumilio" evidence="3">
    <location>
        <begin position="659"/>
        <end position="694"/>
    </location>
</feature>
<comment type="caution">
    <text evidence="6">The sequence shown here is derived from an EMBL/GenBank/DDBJ whole genome shotgun (WGS) entry which is preliminary data.</text>
</comment>